<evidence type="ECO:0000256" key="2">
    <source>
        <dbReference type="SAM" id="Phobius"/>
    </source>
</evidence>
<dbReference type="InterPro" id="IPR004155">
    <property type="entry name" value="PBS_lyase_HEAT"/>
</dbReference>
<keyword evidence="2" id="KW-0472">Membrane</keyword>
<dbReference type="STRING" id="345632.GPICK_01905"/>
<keyword evidence="4" id="KW-1185">Reference proteome</keyword>
<dbReference type="AlphaFoldDB" id="A0A0B5BDZ6"/>
<protein>
    <recommendedName>
        <fullName evidence="5">PBS lyase</fullName>
    </recommendedName>
</protein>
<dbReference type="Gene3D" id="1.25.10.10">
    <property type="entry name" value="Leucine-rich Repeat Variant"/>
    <property type="match status" value="4"/>
</dbReference>
<organism evidence="3 4">
    <name type="scientific">Geobacter pickeringii</name>
    <dbReference type="NCBI Taxonomy" id="345632"/>
    <lineage>
        <taxon>Bacteria</taxon>
        <taxon>Pseudomonadati</taxon>
        <taxon>Thermodesulfobacteriota</taxon>
        <taxon>Desulfuromonadia</taxon>
        <taxon>Geobacterales</taxon>
        <taxon>Geobacteraceae</taxon>
        <taxon>Geobacter</taxon>
    </lineage>
</organism>
<dbReference type="SMART" id="SM00567">
    <property type="entry name" value="EZ_HEAT"/>
    <property type="match status" value="9"/>
</dbReference>
<feature type="transmembrane region" description="Helical" evidence="2">
    <location>
        <begin position="44"/>
        <end position="67"/>
    </location>
</feature>
<dbReference type="Proteomes" id="UP000057609">
    <property type="component" value="Chromosome"/>
</dbReference>
<dbReference type="Pfam" id="PF03130">
    <property type="entry name" value="HEAT_PBS"/>
    <property type="match status" value="1"/>
</dbReference>
<dbReference type="PANTHER" id="PTHR12697">
    <property type="entry name" value="PBS LYASE HEAT-LIKE PROTEIN"/>
    <property type="match status" value="1"/>
</dbReference>
<dbReference type="OrthoDB" id="3661251at2"/>
<dbReference type="GO" id="GO:0016491">
    <property type="term" value="F:oxidoreductase activity"/>
    <property type="evidence" value="ECO:0007669"/>
    <property type="project" value="TreeGrafter"/>
</dbReference>
<dbReference type="SUPFAM" id="SSF48371">
    <property type="entry name" value="ARM repeat"/>
    <property type="match status" value="1"/>
</dbReference>
<proteinExistence type="predicted"/>
<dbReference type="HOGENOM" id="CLU_448894_0_0_7"/>
<evidence type="ECO:0000313" key="4">
    <source>
        <dbReference type="Proteomes" id="UP000057609"/>
    </source>
</evidence>
<evidence type="ECO:0000313" key="3">
    <source>
        <dbReference type="EMBL" id="AJE02296.1"/>
    </source>
</evidence>
<name>A0A0B5BDZ6_9BACT</name>
<gene>
    <name evidence="3" type="ORF">GPICK_01905</name>
</gene>
<reference evidence="3 4" key="1">
    <citation type="journal article" date="2015" name="Genome Announc.">
        <title>Complete Genome of Geobacter pickeringii G13T, a Metal-Reducing Isolate from Sedimentary Kaolin Deposits.</title>
        <authorList>
            <person name="Badalamenti J.P."/>
            <person name="Bond D.R."/>
        </authorList>
    </citation>
    <scope>NUCLEOTIDE SEQUENCE [LARGE SCALE GENOMIC DNA]</scope>
    <source>
        <strain evidence="3 4">G13</strain>
    </source>
</reference>
<dbReference type="EMBL" id="CP009788">
    <property type="protein sequence ID" value="AJE02296.1"/>
    <property type="molecule type" value="Genomic_DNA"/>
</dbReference>
<keyword evidence="2" id="KW-0812">Transmembrane</keyword>
<evidence type="ECO:0000256" key="1">
    <source>
        <dbReference type="SAM" id="MobiDB-lite"/>
    </source>
</evidence>
<evidence type="ECO:0008006" key="5">
    <source>
        <dbReference type="Google" id="ProtNLM"/>
    </source>
</evidence>
<dbReference type="InterPro" id="IPR011989">
    <property type="entry name" value="ARM-like"/>
</dbReference>
<feature type="transmembrane region" description="Helical" evidence="2">
    <location>
        <begin position="74"/>
        <end position="93"/>
    </location>
</feature>
<accession>A0A0B5BDZ6</accession>
<dbReference type="PANTHER" id="PTHR12697:SF5">
    <property type="entry name" value="DEOXYHYPUSINE HYDROXYLASE"/>
    <property type="match status" value="1"/>
</dbReference>
<feature type="region of interest" description="Disordered" evidence="1">
    <location>
        <begin position="581"/>
        <end position="608"/>
    </location>
</feature>
<dbReference type="KEGG" id="gpi:GPICK_01905"/>
<dbReference type="Pfam" id="PF13646">
    <property type="entry name" value="HEAT_2"/>
    <property type="match status" value="3"/>
</dbReference>
<keyword evidence="2" id="KW-1133">Transmembrane helix</keyword>
<dbReference type="InterPro" id="IPR016024">
    <property type="entry name" value="ARM-type_fold"/>
</dbReference>
<sequence>MKTLLLVMPLAISLLWVITAGTLSHLRLVEIVAEDLNVAFNIGAYILTFAICFYAWLVPVTFFLWIFERQLSILTINGIIAADLLVLVLFSIFPGEGAGFFRLNNRDIMLIPAVYTQFFIMKAGLIREGRIPDTRPTATLIQALHAPDPEIRRNAIKSISARRDPAAVEALTATLRDEDFCVRGRAVEALGRINDRRVVTVLVDAWKHGDGTMKSSVEGALLHIEIPGAADELINLLHDKEAHRLHGAAAKALGDIGDRRAVEPLIRALDGPGRDLHMVKTLAKLGNPRAVEPLLGLLRKSRSNETFDANNYLNESIEALGDLKDRRATGDLVPLLKKGNWYVKGITARALGKIGDTGAVEPLIDGLCDKEENLRKNAAIALAEIRDDRAIAPLVTVLNKSDDTSLREAAAWALGKFGNQRVIAPLVATLKSDKSIDVRRQAAYALGKCNSSEAIAPLVESLKRDGRDVRMASAHSLGAFHQSSAIESLIAAQSDRDSSVQWEATLSLDRLPGNEAAAAVENFARRFDIAGIAKNYEKIIRKGDVRKKYPLIFALSRYGNEQMAKDFVTSGHGLLEDTGRKWLKSHGFPQDPSPRPGAPEWDKQPEPD</sequence>